<keyword evidence="12" id="KW-0238">DNA-binding</keyword>
<dbReference type="AlphaFoldDB" id="A0A412G532"/>
<dbReference type="Proteomes" id="UP000284178">
    <property type="component" value="Unassembled WGS sequence"/>
</dbReference>
<keyword evidence="11" id="KW-0267">Excision nuclease</keyword>
<evidence type="ECO:0000256" key="14">
    <source>
        <dbReference type="ARBA" id="ARBA00038000"/>
    </source>
</evidence>
<keyword evidence="19" id="KW-1185">Reference proteome</keyword>
<evidence type="ECO:0000256" key="9">
    <source>
        <dbReference type="ARBA" id="ARBA00022833"/>
    </source>
</evidence>
<organism evidence="18 19">
    <name type="scientific">Holdemania filiformis</name>
    <dbReference type="NCBI Taxonomy" id="61171"/>
    <lineage>
        <taxon>Bacteria</taxon>
        <taxon>Bacillati</taxon>
        <taxon>Bacillota</taxon>
        <taxon>Erysipelotrichia</taxon>
        <taxon>Erysipelotrichales</taxon>
        <taxon>Erysipelotrichaceae</taxon>
        <taxon>Holdemania</taxon>
    </lineage>
</organism>
<keyword evidence="2" id="KW-0963">Cytoplasm</keyword>
<dbReference type="Gene3D" id="1.20.1580.10">
    <property type="entry name" value="ABC transporter ATPase like domain"/>
    <property type="match status" value="2"/>
</dbReference>
<dbReference type="GO" id="GO:0004518">
    <property type="term" value="F:nuclease activity"/>
    <property type="evidence" value="ECO:0007669"/>
    <property type="project" value="UniProtKB-KW"/>
</dbReference>
<protein>
    <recommendedName>
        <fullName evidence="15">UvrABC system protein A</fullName>
    </recommendedName>
    <alternativeName>
        <fullName evidence="16">Excinuclease ABC subunit A</fullName>
    </alternativeName>
</protein>
<evidence type="ECO:0000259" key="17">
    <source>
        <dbReference type="PROSITE" id="PS50893"/>
    </source>
</evidence>
<evidence type="ECO:0000256" key="12">
    <source>
        <dbReference type="ARBA" id="ARBA00023125"/>
    </source>
</evidence>
<evidence type="ECO:0000256" key="10">
    <source>
        <dbReference type="ARBA" id="ARBA00022840"/>
    </source>
</evidence>
<dbReference type="Gene3D" id="3.40.50.300">
    <property type="entry name" value="P-loop containing nucleotide triphosphate hydrolases"/>
    <property type="match status" value="2"/>
</dbReference>
<evidence type="ECO:0000256" key="6">
    <source>
        <dbReference type="ARBA" id="ARBA00022763"/>
    </source>
</evidence>
<evidence type="ECO:0000313" key="18">
    <source>
        <dbReference type="EMBL" id="RGR75915.1"/>
    </source>
</evidence>
<dbReference type="GO" id="GO:0005524">
    <property type="term" value="F:ATP binding"/>
    <property type="evidence" value="ECO:0007669"/>
    <property type="project" value="UniProtKB-KW"/>
</dbReference>
<evidence type="ECO:0000256" key="11">
    <source>
        <dbReference type="ARBA" id="ARBA00022881"/>
    </source>
</evidence>
<evidence type="ECO:0000256" key="3">
    <source>
        <dbReference type="ARBA" id="ARBA00022723"/>
    </source>
</evidence>
<reference evidence="18 19" key="1">
    <citation type="submission" date="2018-08" db="EMBL/GenBank/DDBJ databases">
        <title>A genome reference for cultivated species of the human gut microbiota.</title>
        <authorList>
            <person name="Zou Y."/>
            <person name="Xue W."/>
            <person name="Luo G."/>
        </authorList>
    </citation>
    <scope>NUCLEOTIDE SEQUENCE [LARGE SCALE GENOMIC DNA]</scope>
    <source>
        <strain evidence="18 19">AF24-29</strain>
    </source>
</reference>
<evidence type="ECO:0000256" key="2">
    <source>
        <dbReference type="ARBA" id="ARBA00022490"/>
    </source>
</evidence>
<dbReference type="GO" id="GO:0005737">
    <property type="term" value="C:cytoplasm"/>
    <property type="evidence" value="ECO:0007669"/>
    <property type="project" value="UniProtKB-SubCell"/>
</dbReference>
<keyword evidence="6" id="KW-0227">DNA damage</keyword>
<dbReference type="PANTHER" id="PTHR43152">
    <property type="entry name" value="UVRABC SYSTEM PROTEIN A"/>
    <property type="match status" value="1"/>
</dbReference>
<dbReference type="EMBL" id="QRUP01000003">
    <property type="protein sequence ID" value="RGR75915.1"/>
    <property type="molecule type" value="Genomic_DNA"/>
</dbReference>
<dbReference type="GO" id="GO:0003677">
    <property type="term" value="F:DNA binding"/>
    <property type="evidence" value="ECO:0007669"/>
    <property type="project" value="UniProtKB-KW"/>
</dbReference>
<dbReference type="Pfam" id="PF17755">
    <property type="entry name" value="UvrA_DNA-bind"/>
    <property type="match status" value="1"/>
</dbReference>
<dbReference type="InterPro" id="IPR003439">
    <property type="entry name" value="ABC_transporter-like_ATP-bd"/>
</dbReference>
<dbReference type="GO" id="GO:0006281">
    <property type="term" value="P:DNA repair"/>
    <property type="evidence" value="ECO:0007669"/>
    <property type="project" value="UniProtKB-KW"/>
</dbReference>
<evidence type="ECO:0000256" key="1">
    <source>
        <dbReference type="ARBA" id="ARBA00004496"/>
    </source>
</evidence>
<dbReference type="PROSITE" id="PS50893">
    <property type="entry name" value="ABC_TRANSPORTER_2"/>
    <property type="match status" value="2"/>
</dbReference>
<comment type="caution">
    <text evidence="18">The sequence shown here is derived from an EMBL/GenBank/DDBJ whole genome shotgun (WGS) entry which is preliminary data.</text>
</comment>
<evidence type="ECO:0000313" key="19">
    <source>
        <dbReference type="Proteomes" id="UP000284178"/>
    </source>
</evidence>
<dbReference type="Gene3D" id="1.10.8.280">
    <property type="entry name" value="ABC transporter ATPase domain-like"/>
    <property type="match status" value="1"/>
</dbReference>
<accession>A0A412G532</accession>
<gene>
    <name evidence="18" type="ORF">DWY25_04025</name>
</gene>
<dbReference type="GeneID" id="83014573"/>
<keyword evidence="8" id="KW-0863">Zinc-finger</keyword>
<evidence type="ECO:0000256" key="4">
    <source>
        <dbReference type="ARBA" id="ARBA00022737"/>
    </source>
</evidence>
<sequence length="810" mass="88747">MHKIEIVNAHEGNLRNVSLTLPKEKLIVLTGVSGSGKSTFLIDVLFNECQRQYLEAMGMQGIPKPKVDKVRGASPAIVITQSMANKNPRSTVGTQSDIYTDLRMLYEKLHRRTCPHCGAVIDAAACKEETEKHGGDFHVYMRCSHCGERMDKLTRTDFSFNTKEGACPVCEGLGKIHTVDEDRILDPALSLEGGAVRFWEKRYGEYEISLYYAACRAYGLDEPRHVPVCQFTEPQRILLMEGSGSPQFSSALSKNGLPEPADSGKFEGVMTNLRRRWAEKGGQACALDAYFQVVDCPACHGERLNPLSAQVTVKGTRLPELSGLSLIRLQSWIEALDFTLTGEARRLAEDYLRDIRTKLNRLIRVGLGYLTLDRQIITLSGGESQRLAAALDLEMSGLLIMLDEPTAGLHPQDTEGLIAILKHLRDLGNTVLVIEHDPDVMRAADYLVEFGPGAGIHGGKLVAFETPEQLQSDPASLTGLWLAEPAKITSRPKTAQGWITIKNASLYNLRYFTAAFPTGCLTAVTGPSGSGKSTLVFEVLADRRGGAEIAGLEQFERVVTIEQAAITRMKRSNVATYSGVYALIRNLFAKTEAARAAHCPASHFSFNTPGGRCENCQGMGVVENNMLFFANVEVVCPVCHGQRFNETVLNVKYNGRSIKEVLDLTVEEAVQFFAGQVKLIRMLEVLMEAGLGYLPLGQPLTTLSGGEAQRLKLAAELIENHGGKNQLYLMDEPTTGLHPADIGHFLKLLLRLRDAGHTVIVVEHNPQLIRACDWVIDLGPQGGDQGGQLMFAGTPQALKAQGESVTARYL</sequence>
<comment type="similarity">
    <text evidence="14">Belongs to the ABC transporter superfamily. UvrA family.</text>
</comment>
<keyword evidence="7" id="KW-0228">DNA excision</keyword>
<evidence type="ECO:0000256" key="15">
    <source>
        <dbReference type="ARBA" id="ARBA00039316"/>
    </source>
</evidence>
<dbReference type="InterPro" id="IPR017871">
    <property type="entry name" value="ABC_transporter-like_CS"/>
</dbReference>
<evidence type="ECO:0000256" key="16">
    <source>
        <dbReference type="ARBA" id="ARBA00042156"/>
    </source>
</evidence>
<comment type="subcellular location">
    <subcellularLocation>
        <location evidence="1">Cytoplasm</location>
    </subcellularLocation>
</comment>
<dbReference type="PROSITE" id="PS00211">
    <property type="entry name" value="ABC_TRANSPORTER_1"/>
    <property type="match status" value="1"/>
</dbReference>
<feature type="domain" description="ABC transporter" evidence="17">
    <location>
        <begin position="486"/>
        <end position="805"/>
    </location>
</feature>
<dbReference type="SUPFAM" id="SSF52540">
    <property type="entry name" value="P-loop containing nucleoside triphosphate hydrolases"/>
    <property type="match status" value="2"/>
</dbReference>
<proteinExistence type="inferred from homology"/>
<dbReference type="GO" id="GO:0008270">
    <property type="term" value="F:zinc ion binding"/>
    <property type="evidence" value="ECO:0007669"/>
    <property type="project" value="UniProtKB-KW"/>
</dbReference>
<dbReference type="GO" id="GO:0016887">
    <property type="term" value="F:ATP hydrolysis activity"/>
    <property type="evidence" value="ECO:0007669"/>
    <property type="project" value="InterPro"/>
</dbReference>
<dbReference type="InterPro" id="IPR041552">
    <property type="entry name" value="UvrA_DNA-bd"/>
</dbReference>
<keyword evidence="13" id="KW-0234">DNA repair</keyword>
<dbReference type="PANTHER" id="PTHR43152:SF1">
    <property type="entry name" value="UVRA PROTEIN"/>
    <property type="match status" value="1"/>
</dbReference>
<name>A0A412G532_9FIRM</name>
<keyword evidence="9" id="KW-0862">Zinc</keyword>
<keyword evidence="4" id="KW-0677">Repeat</keyword>
<evidence type="ECO:0000256" key="5">
    <source>
        <dbReference type="ARBA" id="ARBA00022741"/>
    </source>
</evidence>
<keyword evidence="5" id="KW-0547">Nucleotide-binding</keyword>
<dbReference type="RefSeq" id="WP_117893999.1">
    <property type="nucleotide sequence ID" value="NZ_CABJCV010000003.1"/>
</dbReference>
<evidence type="ECO:0000256" key="7">
    <source>
        <dbReference type="ARBA" id="ARBA00022769"/>
    </source>
</evidence>
<evidence type="ECO:0000256" key="8">
    <source>
        <dbReference type="ARBA" id="ARBA00022771"/>
    </source>
</evidence>
<keyword evidence="10" id="KW-0067">ATP-binding</keyword>
<keyword evidence="3" id="KW-0479">Metal-binding</keyword>
<feature type="domain" description="ABC transporter" evidence="17">
    <location>
        <begin position="205"/>
        <end position="483"/>
    </location>
</feature>
<dbReference type="InterPro" id="IPR027417">
    <property type="entry name" value="P-loop_NTPase"/>
</dbReference>
<evidence type="ECO:0000256" key="13">
    <source>
        <dbReference type="ARBA" id="ARBA00023204"/>
    </source>
</evidence>